<dbReference type="Pfam" id="PF00571">
    <property type="entry name" value="CBS"/>
    <property type="match status" value="2"/>
</dbReference>
<feature type="domain" description="CBS" evidence="3">
    <location>
        <begin position="78"/>
        <end position="131"/>
    </location>
</feature>
<dbReference type="InterPro" id="IPR000644">
    <property type="entry name" value="CBS_dom"/>
</dbReference>
<proteinExistence type="predicted"/>
<organism evidence="4 5">
    <name type="scientific">Methylomagnum ishizawai</name>
    <dbReference type="NCBI Taxonomy" id="1760988"/>
    <lineage>
        <taxon>Bacteria</taxon>
        <taxon>Pseudomonadati</taxon>
        <taxon>Pseudomonadota</taxon>
        <taxon>Gammaproteobacteria</taxon>
        <taxon>Methylococcales</taxon>
        <taxon>Methylococcaceae</taxon>
        <taxon>Methylomagnum</taxon>
    </lineage>
</organism>
<dbReference type="RefSeq" id="WP_085212039.1">
    <property type="nucleotide sequence ID" value="NZ_FXAM01000001.1"/>
</dbReference>
<sequence length="131" mass="14051">MLANIGVREHMTANPLVFSPELDVFEAIRQLIDHKITGAPVVDAKGKLVGVFSELDCMKLAVEASYHEGMPGKVGDNMTTNFKAVGGDTSILEAAEIFAKSPLRNLPVVDGSHVVGILSRVDVLKAVIKIR</sequence>
<evidence type="ECO:0000313" key="4">
    <source>
        <dbReference type="EMBL" id="SMF94557.1"/>
    </source>
</evidence>
<dbReference type="Proteomes" id="UP000192923">
    <property type="component" value="Unassembled WGS sequence"/>
</dbReference>
<dbReference type="Gene3D" id="3.10.580.10">
    <property type="entry name" value="CBS-domain"/>
    <property type="match status" value="1"/>
</dbReference>
<dbReference type="InterPro" id="IPR051257">
    <property type="entry name" value="Diverse_CBS-Domain"/>
</dbReference>
<name>A0A1Y6CW40_9GAMM</name>
<evidence type="ECO:0000256" key="1">
    <source>
        <dbReference type="ARBA" id="ARBA00023122"/>
    </source>
</evidence>
<dbReference type="PANTHER" id="PTHR43080">
    <property type="entry name" value="CBS DOMAIN-CONTAINING PROTEIN CBSX3, MITOCHONDRIAL"/>
    <property type="match status" value="1"/>
</dbReference>
<dbReference type="STRING" id="1760988.SAMN02949497_1876"/>
<dbReference type="PANTHER" id="PTHR43080:SF26">
    <property type="entry name" value="REGULATORY PROTEIN"/>
    <property type="match status" value="1"/>
</dbReference>
<accession>A0A1Y6CW40</accession>
<evidence type="ECO:0000259" key="3">
    <source>
        <dbReference type="PROSITE" id="PS51371"/>
    </source>
</evidence>
<dbReference type="InterPro" id="IPR046342">
    <property type="entry name" value="CBS_dom_sf"/>
</dbReference>
<dbReference type="InterPro" id="IPR044729">
    <property type="entry name" value="CBS_bac"/>
</dbReference>
<dbReference type="AlphaFoldDB" id="A0A1Y6CW40"/>
<gene>
    <name evidence="4" type="ORF">SAMN02949497_1876</name>
</gene>
<dbReference type="SMART" id="SM00116">
    <property type="entry name" value="CBS"/>
    <property type="match status" value="2"/>
</dbReference>
<protein>
    <submittedName>
        <fullName evidence="4">CBS domain-containing protein</fullName>
    </submittedName>
</protein>
<evidence type="ECO:0000256" key="2">
    <source>
        <dbReference type="PROSITE-ProRule" id="PRU00703"/>
    </source>
</evidence>
<feature type="domain" description="CBS" evidence="3">
    <location>
        <begin position="11"/>
        <end position="69"/>
    </location>
</feature>
<dbReference type="EMBL" id="FXAM01000001">
    <property type="protein sequence ID" value="SMF94557.1"/>
    <property type="molecule type" value="Genomic_DNA"/>
</dbReference>
<dbReference type="PROSITE" id="PS51371">
    <property type="entry name" value="CBS"/>
    <property type="match status" value="2"/>
</dbReference>
<keyword evidence="1 2" id="KW-0129">CBS domain</keyword>
<keyword evidence="5" id="KW-1185">Reference proteome</keyword>
<dbReference type="SUPFAM" id="SSF54631">
    <property type="entry name" value="CBS-domain pair"/>
    <property type="match status" value="1"/>
</dbReference>
<dbReference type="CDD" id="cd04629">
    <property type="entry name" value="CBS_pair_bac"/>
    <property type="match status" value="1"/>
</dbReference>
<evidence type="ECO:0000313" key="5">
    <source>
        <dbReference type="Proteomes" id="UP000192923"/>
    </source>
</evidence>
<dbReference type="OrthoDB" id="9790355at2"/>
<reference evidence="4 5" key="1">
    <citation type="submission" date="2016-12" db="EMBL/GenBank/DDBJ databases">
        <authorList>
            <person name="Song W.-J."/>
            <person name="Kurnit D.M."/>
        </authorList>
    </citation>
    <scope>NUCLEOTIDE SEQUENCE [LARGE SCALE GENOMIC DNA]</scope>
    <source>
        <strain evidence="4 5">175</strain>
    </source>
</reference>